<feature type="domain" description="FAD-binding PCMH-type" evidence="4">
    <location>
        <begin position="9"/>
        <end position="178"/>
    </location>
</feature>
<dbReference type="InterPro" id="IPR006094">
    <property type="entry name" value="Oxid_FAD_bind_N"/>
</dbReference>
<dbReference type="SUPFAM" id="SSF55103">
    <property type="entry name" value="FAD-linked oxidases, C-terminal domain"/>
    <property type="match status" value="1"/>
</dbReference>
<keyword evidence="1" id="KW-0285">Flavoprotein</keyword>
<organism evidence="5 6">
    <name type="scientific">Arthrobacter woluwensis</name>
    <dbReference type="NCBI Taxonomy" id="156980"/>
    <lineage>
        <taxon>Bacteria</taxon>
        <taxon>Bacillati</taxon>
        <taxon>Actinomycetota</taxon>
        <taxon>Actinomycetes</taxon>
        <taxon>Micrococcales</taxon>
        <taxon>Micrococcaceae</taxon>
        <taxon>Arthrobacter</taxon>
    </lineage>
</organism>
<dbReference type="Proteomes" id="UP000182652">
    <property type="component" value="Unassembled WGS sequence"/>
</dbReference>
<dbReference type="RefSeq" id="WP_066214910.1">
    <property type="nucleotide sequence ID" value="NZ_FNSN01000004.1"/>
</dbReference>
<dbReference type="InterPro" id="IPR016169">
    <property type="entry name" value="FAD-bd_PCMH_sub2"/>
</dbReference>
<dbReference type="InterPro" id="IPR016171">
    <property type="entry name" value="Vanillyl_alc_oxidase_C-sub2"/>
</dbReference>
<dbReference type="GO" id="GO:0016020">
    <property type="term" value="C:membrane"/>
    <property type="evidence" value="ECO:0007669"/>
    <property type="project" value="InterPro"/>
</dbReference>
<keyword evidence="2" id="KW-0274">FAD</keyword>
<reference evidence="5 6" key="1">
    <citation type="submission" date="2016-10" db="EMBL/GenBank/DDBJ databases">
        <authorList>
            <person name="de Groot N.N."/>
        </authorList>
    </citation>
    <scope>NUCLEOTIDE SEQUENCE [LARGE SCALE GENOMIC DNA]</scope>
    <source>
        <strain evidence="5 6">DSM 10495</strain>
    </source>
</reference>
<dbReference type="SUPFAM" id="SSF56176">
    <property type="entry name" value="FAD-binding/transporter-associated domain-like"/>
    <property type="match status" value="1"/>
</dbReference>
<evidence type="ECO:0000256" key="1">
    <source>
        <dbReference type="ARBA" id="ARBA00022630"/>
    </source>
</evidence>
<evidence type="ECO:0000313" key="6">
    <source>
        <dbReference type="Proteomes" id="UP000182652"/>
    </source>
</evidence>
<evidence type="ECO:0000313" key="5">
    <source>
        <dbReference type="EMBL" id="SEC82281.1"/>
    </source>
</evidence>
<accession>A0A1H4VPD4</accession>
<dbReference type="STRING" id="156980.SAMN04489745_3257"/>
<dbReference type="GO" id="GO:0071949">
    <property type="term" value="F:FAD binding"/>
    <property type="evidence" value="ECO:0007669"/>
    <property type="project" value="InterPro"/>
</dbReference>
<gene>
    <name evidence="5" type="ORF">SAMN04489745_3257</name>
</gene>
<dbReference type="PANTHER" id="PTHR43762">
    <property type="entry name" value="L-GULONOLACTONE OXIDASE"/>
    <property type="match status" value="1"/>
</dbReference>
<protein>
    <submittedName>
        <fullName evidence="5">L-gulonolactone oxidase</fullName>
    </submittedName>
</protein>
<dbReference type="InterPro" id="IPR010031">
    <property type="entry name" value="FAD_lactone_oxidase-like"/>
</dbReference>
<dbReference type="Gene3D" id="3.30.43.10">
    <property type="entry name" value="Uridine Diphospho-n-acetylenolpyruvylglucosamine Reductase, domain 2"/>
    <property type="match status" value="1"/>
</dbReference>
<dbReference type="Pfam" id="PF04030">
    <property type="entry name" value="ALO"/>
    <property type="match status" value="1"/>
</dbReference>
<dbReference type="InterPro" id="IPR016164">
    <property type="entry name" value="FAD-linked_Oxase-like_C"/>
</dbReference>
<dbReference type="InterPro" id="IPR016166">
    <property type="entry name" value="FAD-bd_PCMH"/>
</dbReference>
<dbReference type="Gene3D" id="1.10.45.10">
    <property type="entry name" value="Vanillyl-alcohol Oxidase, Chain A, domain 4"/>
    <property type="match status" value="1"/>
</dbReference>
<dbReference type="PIRSF" id="PIRSF000136">
    <property type="entry name" value="LGO_GLO"/>
    <property type="match status" value="1"/>
</dbReference>
<evidence type="ECO:0000259" key="4">
    <source>
        <dbReference type="PROSITE" id="PS51387"/>
    </source>
</evidence>
<dbReference type="Gene3D" id="3.30.70.2520">
    <property type="match status" value="1"/>
</dbReference>
<dbReference type="InterPro" id="IPR016167">
    <property type="entry name" value="FAD-bd_PCMH_sub1"/>
</dbReference>
<dbReference type="InterPro" id="IPR007173">
    <property type="entry name" value="ALO_C"/>
</dbReference>
<evidence type="ECO:0000256" key="2">
    <source>
        <dbReference type="ARBA" id="ARBA00022827"/>
    </source>
</evidence>
<evidence type="ECO:0000256" key="3">
    <source>
        <dbReference type="ARBA" id="ARBA00023002"/>
    </source>
</evidence>
<dbReference type="AlphaFoldDB" id="A0A1H4VPD4"/>
<dbReference type="PANTHER" id="PTHR43762:SF1">
    <property type="entry name" value="D-ARABINONO-1,4-LACTONE OXIDASE"/>
    <property type="match status" value="1"/>
</dbReference>
<proteinExistence type="predicted"/>
<dbReference type="EMBL" id="FNSN01000004">
    <property type="protein sequence ID" value="SEC82281.1"/>
    <property type="molecule type" value="Genomic_DNA"/>
</dbReference>
<dbReference type="NCBIfam" id="TIGR01679">
    <property type="entry name" value="bact_FAD_ox"/>
    <property type="match status" value="1"/>
</dbReference>
<sequence length="434" mass="47125">MWKNWVGDQACTPANLVQPASVEAVQESVREAARQGRGIRVVGAGHSFGDNVLTSGDLLSLDRLSGLLGVDREAGTVRVAAGTRLRDLNRLLDGHGMALANLGDIDSQSVAGAISTATHGTGRSLGNLATFVEDVELVTADGEVLQASTAGPDVLSAARVSVGALGVVTAYTLRVVPAFALHGVQEPASLEETLGRLDEHVNGNDHFEFFTFPHSSTVLAKRTNRVTDPVPENDGPAPGRLRSYLEGELLENTALDLVCRLGRARPGLIPRLNRLATDLVTPTSRTGVSHEVLVSKRSVRFTETEWALPREACVEALTEMRRLVTARGLDVNFPFEVRFVAGDRDSLLSPAYDRESCYIAAHMYSGMPWQEFFTAVQTVALSYGGRPHWGKRHSLSAAQLAELYPRWDDFQRVRRELDPAGLFANDHVRRIFGA</sequence>
<keyword evidence="3" id="KW-0560">Oxidoreductase</keyword>
<dbReference type="Gene3D" id="3.30.465.10">
    <property type="match status" value="1"/>
</dbReference>
<dbReference type="GO" id="GO:0003885">
    <property type="term" value="F:D-arabinono-1,4-lactone oxidase activity"/>
    <property type="evidence" value="ECO:0007669"/>
    <property type="project" value="InterPro"/>
</dbReference>
<keyword evidence="6" id="KW-1185">Reference proteome</keyword>
<name>A0A1H4VPD4_9MICC</name>
<dbReference type="GO" id="GO:0080049">
    <property type="term" value="F:L-gulono-1,4-lactone dehydrogenase activity"/>
    <property type="evidence" value="ECO:0007669"/>
    <property type="project" value="TreeGrafter"/>
</dbReference>
<dbReference type="PROSITE" id="PS51387">
    <property type="entry name" value="FAD_PCMH"/>
    <property type="match status" value="1"/>
</dbReference>
<dbReference type="Pfam" id="PF01565">
    <property type="entry name" value="FAD_binding_4"/>
    <property type="match status" value="1"/>
</dbReference>
<dbReference type="InterPro" id="IPR036318">
    <property type="entry name" value="FAD-bd_PCMH-like_sf"/>
</dbReference>